<dbReference type="Pfam" id="PF13616">
    <property type="entry name" value="Rotamase_3"/>
    <property type="match status" value="1"/>
</dbReference>
<organism evidence="9 10">
    <name type="scientific">SAR86 cluster bacterium</name>
    <dbReference type="NCBI Taxonomy" id="2030880"/>
    <lineage>
        <taxon>Bacteria</taxon>
        <taxon>Pseudomonadati</taxon>
        <taxon>Pseudomonadota</taxon>
        <taxon>Gammaproteobacteria</taxon>
        <taxon>SAR86 cluster</taxon>
    </lineage>
</organism>
<name>A0A520MT46_9GAMM</name>
<dbReference type="GO" id="GO:0030288">
    <property type="term" value="C:outer membrane-bounded periplasmic space"/>
    <property type="evidence" value="ECO:0007669"/>
    <property type="project" value="InterPro"/>
</dbReference>
<dbReference type="InterPro" id="IPR015391">
    <property type="entry name" value="SurA_N"/>
</dbReference>
<dbReference type="EC" id="5.2.1.8" evidence="7"/>
<dbReference type="GO" id="GO:0003755">
    <property type="term" value="F:peptidyl-prolyl cis-trans isomerase activity"/>
    <property type="evidence" value="ECO:0007669"/>
    <property type="project" value="UniProtKB-UniRule"/>
</dbReference>
<evidence type="ECO:0000256" key="6">
    <source>
        <dbReference type="ARBA" id="ARBA00023235"/>
    </source>
</evidence>
<gene>
    <name evidence="7" type="primary">surA</name>
    <name evidence="9" type="ORF">EVA99_01665</name>
</gene>
<sequence length="415" mass="47338" precursor="true">MDFLTRIFALLLFASSVFAQELDRVAVIVNDGVVLESDIQQKMSEFKKNATLNGQKIPSDEVLREDVLDELIISELQLQIADKVGIKISDEELNVTVKRLAQQNNLDIEAFIKVVEERGDSYSELREEIRKSLKINRVQQGRIQNKIQISREELDNFLNTEEAQNQLGPELKVKQILIRNNSSQEAQAIYEKVLLGLADGINIDNFISELSEDNGTGDLGWRKLPAFPELFSVSLKNMKIGELSEPIKSGAGEHLLFLEDKRGPTVTFEKQWDVRHILLIPNRIRPEDASEALITELKKRIQSGDSFADVASEYSDDPGSKQEGGNLGWAGEGVYDDEFERQMIKSNLNELTDPFLSQFGWHILEVMGTRVEDKTKEKIEDRAFSYLFNRKFEEELETDLQELRADAFIEIKELD</sequence>
<dbReference type="GO" id="GO:0043165">
    <property type="term" value="P:Gram-negative-bacterium-type cell outer membrane assembly"/>
    <property type="evidence" value="ECO:0007669"/>
    <property type="project" value="InterPro"/>
</dbReference>
<dbReference type="InterPro" id="IPR023058">
    <property type="entry name" value="PPIase_PpiC_CS"/>
</dbReference>
<dbReference type="GO" id="GO:0050821">
    <property type="term" value="P:protein stabilization"/>
    <property type="evidence" value="ECO:0007669"/>
    <property type="project" value="InterPro"/>
</dbReference>
<dbReference type="HAMAP" id="MF_01183">
    <property type="entry name" value="Chaperone_SurA"/>
    <property type="match status" value="1"/>
</dbReference>
<comment type="function">
    <text evidence="7">Chaperone involved in the correct folding and assembly of outer membrane proteins. Recognizes specific patterns of aromatic residues and the orientation of their side chains, which are found more frequently in integral outer membrane proteins. May act in both early periplasmic and late outer membrane-associated steps of protein maturation.</text>
</comment>
<dbReference type="Pfam" id="PF00639">
    <property type="entry name" value="Rotamase"/>
    <property type="match status" value="1"/>
</dbReference>
<evidence type="ECO:0000256" key="4">
    <source>
        <dbReference type="ARBA" id="ARBA00023110"/>
    </source>
</evidence>
<dbReference type="GO" id="GO:0006457">
    <property type="term" value="P:protein folding"/>
    <property type="evidence" value="ECO:0007669"/>
    <property type="project" value="UniProtKB-UniRule"/>
</dbReference>
<dbReference type="SUPFAM" id="SSF54534">
    <property type="entry name" value="FKBP-like"/>
    <property type="match status" value="2"/>
</dbReference>
<dbReference type="InterPro" id="IPR046357">
    <property type="entry name" value="PPIase_dom_sf"/>
</dbReference>
<dbReference type="PROSITE" id="PS50198">
    <property type="entry name" value="PPIC_PPIASE_2"/>
    <property type="match status" value="2"/>
</dbReference>
<keyword evidence="3 7" id="KW-0574">Periplasm</keyword>
<evidence type="ECO:0000313" key="9">
    <source>
        <dbReference type="EMBL" id="RZO24392.1"/>
    </source>
</evidence>
<dbReference type="InterPro" id="IPR000297">
    <property type="entry name" value="PPIase_PpiC"/>
</dbReference>
<evidence type="ECO:0000256" key="3">
    <source>
        <dbReference type="ARBA" id="ARBA00022764"/>
    </source>
</evidence>
<dbReference type="Proteomes" id="UP000320146">
    <property type="component" value="Unassembled WGS sequence"/>
</dbReference>
<dbReference type="SUPFAM" id="SSF109998">
    <property type="entry name" value="Triger factor/SurA peptide-binding domain-like"/>
    <property type="match status" value="1"/>
</dbReference>
<protein>
    <recommendedName>
        <fullName evidence="7">Chaperone SurA</fullName>
    </recommendedName>
    <alternativeName>
        <fullName evidence="7">Peptidyl-prolyl cis-trans isomerase SurA</fullName>
        <shortName evidence="7">PPIase SurA</shortName>
        <ecNumber evidence="7">5.2.1.8</ecNumber>
    </alternativeName>
    <alternativeName>
        <fullName evidence="7">Rotamase SurA</fullName>
    </alternativeName>
</protein>
<dbReference type="EMBL" id="SHBL01000008">
    <property type="protein sequence ID" value="RZO24392.1"/>
    <property type="molecule type" value="Genomic_DNA"/>
</dbReference>
<comment type="subcellular location">
    <subcellularLocation>
        <location evidence="7">Periplasm</location>
    </subcellularLocation>
    <text evidence="7">Is capable of associating with the outer membrane.</text>
</comment>
<comment type="catalytic activity">
    <reaction evidence="7">
        <text>[protein]-peptidylproline (omega=180) = [protein]-peptidylproline (omega=0)</text>
        <dbReference type="Rhea" id="RHEA:16237"/>
        <dbReference type="Rhea" id="RHEA-COMP:10747"/>
        <dbReference type="Rhea" id="RHEA-COMP:10748"/>
        <dbReference type="ChEBI" id="CHEBI:83833"/>
        <dbReference type="ChEBI" id="CHEBI:83834"/>
        <dbReference type="EC" id="5.2.1.8"/>
    </reaction>
</comment>
<keyword evidence="2 7" id="KW-0677">Repeat</keyword>
<comment type="domain">
    <text evidence="7">The PPIase activity resides only in the second parvulin domain. The N-terminal region and the C-terminal tail are necessary and sufficient for the chaperone activity of SurA. The PPIase activity is dispensable for SurA to function as a chaperone. The N-terminal region and the C-terminal tail are also required for porin recognition.</text>
</comment>
<dbReference type="Gene3D" id="3.10.50.40">
    <property type="match status" value="2"/>
</dbReference>
<keyword evidence="5 7" id="KW-0143">Chaperone</keyword>
<feature type="domain" description="PpiC" evidence="8">
    <location>
        <begin position="168"/>
        <end position="260"/>
    </location>
</feature>
<dbReference type="GO" id="GO:0051082">
    <property type="term" value="F:unfolded protein binding"/>
    <property type="evidence" value="ECO:0007669"/>
    <property type="project" value="UniProtKB-UniRule"/>
</dbReference>
<dbReference type="Gene3D" id="1.10.4030.10">
    <property type="entry name" value="Porin chaperone SurA, peptide-binding domain"/>
    <property type="match status" value="1"/>
</dbReference>
<evidence type="ECO:0000256" key="1">
    <source>
        <dbReference type="ARBA" id="ARBA00022729"/>
    </source>
</evidence>
<dbReference type="AlphaFoldDB" id="A0A520MT46"/>
<feature type="signal peptide" evidence="7">
    <location>
        <begin position="1"/>
        <end position="19"/>
    </location>
</feature>
<evidence type="ECO:0000256" key="7">
    <source>
        <dbReference type="HAMAP-Rule" id="MF_01183"/>
    </source>
</evidence>
<feature type="domain" description="PpiC" evidence="8">
    <location>
        <begin position="269"/>
        <end position="368"/>
    </location>
</feature>
<dbReference type="InterPro" id="IPR050280">
    <property type="entry name" value="OMP_Chaperone_SurA"/>
</dbReference>
<feature type="chain" id="PRO_5022274765" description="Chaperone SurA" evidence="7">
    <location>
        <begin position="20"/>
        <end position="415"/>
    </location>
</feature>
<keyword evidence="4 7" id="KW-0697">Rotamase</keyword>
<evidence type="ECO:0000256" key="5">
    <source>
        <dbReference type="ARBA" id="ARBA00023186"/>
    </source>
</evidence>
<proteinExistence type="inferred from homology"/>
<evidence type="ECO:0000256" key="2">
    <source>
        <dbReference type="ARBA" id="ARBA00022737"/>
    </source>
</evidence>
<keyword evidence="1 7" id="KW-0732">Signal</keyword>
<dbReference type="GO" id="GO:0042277">
    <property type="term" value="F:peptide binding"/>
    <property type="evidence" value="ECO:0007669"/>
    <property type="project" value="InterPro"/>
</dbReference>
<reference evidence="9 10" key="1">
    <citation type="submission" date="2019-02" db="EMBL/GenBank/DDBJ databases">
        <title>Prokaryotic population dynamics and viral predation in marine succession experiment using metagenomics: the confinement effect.</title>
        <authorList>
            <person name="Haro-Moreno J.M."/>
            <person name="Rodriguez-Valera F."/>
            <person name="Lopez-Perez M."/>
        </authorList>
    </citation>
    <scope>NUCLEOTIDE SEQUENCE [LARGE SCALE GENOMIC DNA]</scope>
    <source>
        <strain evidence="9">MED-G166</strain>
    </source>
</reference>
<keyword evidence="6 7" id="KW-0413">Isomerase</keyword>
<evidence type="ECO:0000313" key="10">
    <source>
        <dbReference type="Proteomes" id="UP000320146"/>
    </source>
</evidence>
<dbReference type="InterPro" id="IPR027304">
    <property type="entry name" value="Trigger_fact/SurA_dom_sf"/>
</dbReference>
<accession>A0A520MT46</accession>
<dbReference type="PANTHER" id="PTHR47637:SF1">
    <property type="entry name" value="CHAPERONE SURA"/>
    <property type="match status" value="1"/>
</dbReference>
<comment type="caution">
    <text evidence="9">The sequence shown here is derived from an EMBL/GenBank/DDBJ whole genome shotgun (WGS) entry which is preliminary data.</text>
</comment>
<dbReference type="Pfam" id="PF09312">
    <property type="entry name" value="SurA_N"/>
    <property type="match status" value="1"/>
</dbReference>
<evidence type="ECO:0000259" key="8">
    <source>
        <dbReference type="PROSITE" id="PS50198"/>
    </source>
</evidence>
<dbReference type="PANTHER" id="PTHR47637">
    <property type="entry name" value="CHAPERONE SURA"/>
    <property type="match status" value="1"/>
</dbReference>
<dbReference type="PROSITE" id="PS01096">
    <property type="entry name" value="PPIC_PPIASE_1"/>
    <property type="match status" value="1"/>
</dbReference>
<dbReference type="InterPro" id="IPR023034">
    <property type="entry name" value="PPIase_SurA"/>
</dbReference>